<evidence type="ECO:0000313" key="3">
    <source>
        <dbReference type="Proteomes" id="UP000316270"/>
    </source>
</evidence>
<dbReference type="EMBL" id="CP042202">
    <property type="protein sequence ID" value="QDS77662.1"/>
    <property type="molecule type" value="Genomic_DNA"/>
</dbReference>
<name>A0A517LPU3_9PEZI</name>
<dbReference type="Gene3D" id="3.40.50.1460">
    <property type="match status" value="1"/>
</dbReference>
<evidence type="ECO:0000313" key="2">
    <source>
        <dbReference type="EMBL" id="QDS77662.1"/>
    </source>
</evidence>
<feature type="compositionally biased region" description="Low complexity" evidence="1">
    <location>
        <begin position="313"/>
        <end position="322"/>
    </location>
</feature>
<dbReference type="OrthoDB" id="4760831at2759"/>
<sequence>MASDTIDAAQDMAYVGSGPPKGPPKLFKIGQKAWLLATDDSPNIRVTIEQTSENPTTKRWEYQVKDNQGALSWVATEEHTRRQIIWDRKMKNGTESRRHYKQTAVLLVSFEKNDLPGLDSEVCSFNKLDAQCELTIPPKVEDLSHVFEHDYGFQVDTKMINSTENSQWDLMNHLTAFFSKYDSEQTLLIIYYAGHGWAPPSLHEEFNIHGRSNVARSDINCVKWHEAENMLCYVKADIFAIFDCCNAGRLCHTRGPALWEVLGACSENQTTEPPSAESFTRALIWALKELRQKDKCRFSTSELRKKIKEAPGLPKQQQPPLKNRTNDSLPT</sequence>
<organism evidence="2 3">
    <name type="scientific">Venturia effusa</name>
    <dbReference type="NCBI Taxonomy" id="50376"/>
    <lineage>
        <taxon>Eukaryota</taxon>
        <taxon>Fungi</taxon>
        <taxon>Dikarya</taxon>
        <taxon>Ascomycota</taxon>
        <taxon>Pezizomycotina</taxon>
        <taxon>Dothideomycetes</taxon>
        <taxon>Pleosporomycetidae</taxon>
        <taxon>Venturiales</taxon>
        <taxon>Venturiaceae</taxon>
        <taxon>Venturia</taxon>
    </lineage>
</organism>
<evidence type="ECO:0000256" key="1">
    <source>
        <dbReference type="SAM" id="MobiDB-lite"/>
    </source>
</evidence>
<dbReference type="STRING" id="50376.A0A517LPU3"/>
<accession>A0A517LPU3</accession>
<dbReference type="AlphaFoldDB" id="A0A517LPU3"/>
<reference evidence="2 3" key="1">
    <citation type="submission" date="2019-07" db="EMBL/GenBank/DDBJ databases">
        <title>Finished genome of Venturia effusa.</title>
        <authorList>
            <person name="Young C.A."/>
            <person name="Cox M.P."/>
            <person name="Ganley A.R.D."/>
            <person name="David W.J."/>
        </authorList>
    </citation>
    <scope>NUCLEOTIDE SEQUENCE [LARGE SCALE GENOMIC DNA]</scope>
    <source>
        <strain evidence="3">albino</strain>
    </source>
</reference>
<dbReference type="Proteomes" id="UP000316270">
    <property type="component" value="Chromosome 18"/>
</dbReference>
<gene>
    <name evidence="2" type="ORF">FKW77_003042</name>
</gene>
<proteinExistence type="predicted"/>
<evidence type="ECO:0008006" key="4">
    <source>
        <dbReference type="Google" id="ProtNLM"/>
    </source>
</evidence>
<feature type="region of interest" description="Disordered" evidence="1">
    <location>
        <begin position="307"/>
        <end position="331"/>
    </location>
</feature>
<keyword evidence="3" id="KW-1185">Reference proteome</keyword>
<protein>
    <recommendedName>
        <fullName evidence="4">Caspase family p20 domain-containing protein</fullName>
    </recommendedName>
</protein>